<keyword evidence="2" id="KW-0479">Metal-binding</keyword>
<protein>
    <submittedName>
        <fullName evidence="5">Cytochrome P450 94C1</fullName>
    </submittedName>
</protein>
<dbReference type="EMBL" id="LSRQ01000654">
    <property type="protein sequence ID" value="OAY81519.1"/>
    <property type="molecule type" value="Genomic_DNA"/>
</dbReference>
<evidence type="ECO:0000256" key="2">
    <source>
        <dbReference type="ARBA" id="ARBA00022723"/>
    </source>
</evidence>
<keyword evidence="4" id="KW-0408">Iron</keyword>
<gene>
    <name evidence="5" type="ORF">ACMD2_16545</name>
</gene>
<organism evidence="5 6">
    <name type="scientific">Ananas comosus</name>
    <name type="common">Pineapple</name>
    <name type="synonym">Ananas ananas</name>
    <dbReference type="NCBI Taxonomy" id="4615"/>
    <lineage>
        <taxon>Eukaryota</taxon>
        <taxon>Viridiplantae</taxon>
        <taxon>Streptophyta</taxon>
        <taxon>Embryophyta</taxon>
        <taxon>Tracheophyta</taxon>
        <taxon>Spermatophyta</taxon>
        <taxon>Magnoliopsida</taxon>
        <taxon>Liliopsida</taxon>
        <taxon>Poales</taxon>
        <taxon>Bromeliaceae</taxon>
        <taxon>Bromelioideae</taxon>
        <taxon>Ananas</taxon>
    </lineage>
</organism>
<dbReference type="GO" id="GO:0016491">
    <property type="term" value="F:oxidoreductase activity"/>
    <property type="evidence" value="ECO:0007669"/>
    <property type="project" value="UniProtKB-KW"/>
</dbReference>
<evidence type="ECO:0000313" key="6">
    <source>
        <dbReference type="Proteomes" id="UP000092600"/>
    </source>
</evidence>
<sequence>GQRLSFHILYSITTAYPANVEHMLKINFKNYPKGKRTFALLENFLGYRFIPRRMTVLGCTECQELLNIGSEWRIRKAISIIHNYTLDIIRSQSK</sequence>
<dbReference type="AlphaFoldDB" id="A0A199VWX4"/>
<evidence type="ECO:0000256" key="4">
    <source>
        <dbReference type="ARBA" id="ARBA00023004"/>
    </source>
</evidence>
<dbReference type="STRING" id="4615.A0A199VWX4"/>
<dbReference type="Proteomes" id="UP000092600">
    <property type="component" value="Unassembled WGS sequence"/>
</dbReference>
<keyword evidence="3" id="KW-0560">Oxidoreductase</keyword>
<name>A0A199VWX4_ANACO</name>
<evidence type="ECO:0000313" key="5">
    <source>
        <dbReference type="EMBL" id="OAY81519.1"/>
    </source>
</evidence>
<feature type="non-terminal residue" evidence="5">
    <location>
        <position position="1"/>
    </location>
</feature>
<proteinExistence type="inferred from homology"/>
<evidence type="ECO:0000256" key="1">
    <source>
        <dbReference type="ARBA" id="ARBA00010617"/>
    </source>
</evidence>
<comment type="caution">
    <text evidence="5">The sequence shown here is derived from an EMBL/GenBank/DDBJ whole genome shotgun (WGS) entry which is preliminary data.</text>
</comment>
<dbReference type="PANTHER" id="PTHR24296">
    <property type="entry name" value="CYTOCHROME P450"/>
    <property type="match status" value="1"/>
</dbReference>
<evidence type="ECO:0000256" key="3">
    <source>
        <dbReference type="ARBA" id="ARBA00023002"/>
    </source>
</evidence>
<reference evidence="5 6" key="1">
    <citation type="journal article" date="2016" name="DNA Res.">
        <title>The draft genome of MD-2 pineapple using hybrid error correction of long reads.</title>
        <authorList>
            <person name="Redwan R.M."/>
            <person name="Saidin A."/>
            <person name="Kumar S.V."/>
        </authorList>
    </citation>
    <scope>NUCLEOTIDE SEQUENCE [LARGE SCALE GENOMIC DNA]</scope>
    <source>
        <strain evidence="6">cv. MD2</strain>
        <tissue evidence="5">Leaf</tissue>
    </source>
</reference>
<accession>A0A199VWX4</accession>
<comment type="similarity">
    <text evidence="1">Belongs to the cytochrome P450 family.</text>
</comment>
<dbReference type="GO" id="GO:0046872">
    <property type="term" value="F:metal ion binding"/>
    <property type="evidence" value="ECO:0007669"/>
    <property type="project" value="UniProtKB-KW"/>
</dbReference>